<dbReference type="EMBL" id="SPLM01000148">
    <property type="protein sequence ID" value="TMW55423.1"/>
    <property type="molecule type" value="Genomic_DNA"/>
</dbReference>
<sequence>MDLLFKDGETTLHVAAAKGHLDIIKLLLAHDADSNATGVSGWTGLHKSSVKGHDRASRILINHCADVDARTSYCSKVSQHSKLHS</sequence>
<keyword evidence="5" id="KW-1185">Reference proteome</keyword>
<evidence type="ECO:0000256" key="3">
    <source>
        <dbReference type="PROSITE-ProRule" id="PRU00023"/>
    </source>
</evidence>
<dbReference type="Proteomes" id="UP000794436">
    <property type="component" value="Unassembled WGS sequence"/>
</dbReference>
<dbReference type="SUPFAM" id="SSF48403">
    <property type="entry name" value="Ankyrin repeat"/>
    <property type="match status" value="1"/>
</dbReference>
<evidence type="ECO:0000313" key="5">
    <source>
        <dbReference type="Proteomes" id="UP000794436"/>
    </source>
</evidence>
<dbReference type="Gene3D" id="1.25.40.20">
    <property type="entry name" value="Ankyrin repeat-containing domain"/>
    <property type="match status" value="1"/>
</dbReference>
<dbReference type="InterPro" id="IPR002110">
    <property type="entry name" value="Ankyrin_rpt"/>
</dbReference>
<evidence type="ECO:0008006" key="6">
    <source>
        <dbReference type="Google" id="ProtNLM"/>
    </source>
</evidence>
<dbReference type="PROSITE" id="PS50088">
    <property type="entry name" value="ANK_REPEAT"/>
    <property type="match status" value="2"/>
</dbReference>
<name>A0A8K1FE16_PYTOL</name>
<dbReference type="PROSITE" id="PS50297">
    <property type="entry name" value="ANK_REP_REGION"/>
    <property type="match status" value="1"/>
</dbReference>
<dbReference type="Pfam" id="PF12796">
    <property type="entry name" value="Ank_2"/>
    <property type="match status" value="1"/>
</dbReference>
<dbReference type="SMART" id="SM00248">
    <property type="entry name" value="ANK"/>
    <property type="match status" value="2"/>
</dbReference>
<proteinExistence type="predicted"/>
<comment type="caution">
    <text evidence="4">The sequence shown here is derived from an EMBL/GenBank/DDBJ whole genome shotgun (WGS) entry which is preliminary data.</text>
</comment>
<dbReference type="OrthoDB" id="10249694at2759"/>
<dbReference type="PRINTS" id="PR01415">
    <property type="entry name" value="ANKYRIN"/>
</dbReference>
<dbReference type="InterPro" id="IPR036770">
    <property type="entry name" value="Ankyrin_rpt-contain_sf"/>
</dbReference>
<feature type="repeat" description="ANK" evidence="3">
    <location>
        <begin position="7"/>
        <end position="39"/>
    </location>
</feature>
<feature type="repeat" description="ANK" evidence="3">
    <location>
        <begin position="40"/>
        <end position="72"/>
    </location>
</feature>
<dbReference type="PANTHER" id="PTHR24171">
    <property type="entry name" value="ANKYRIN REPEAT DOMAIN-CONTAINING PROTEIN 39-RELATED"/>
    <property type="match status" value="1"/>
</dbReference>
<protein>
    <recommendedName>
        <fullName evidence="6">Ankyrin repeat protein</fullName>
    </recommendedName>
</protein>
<dbReference type="PANTHER" id="PTHR24171:SF10">
    <property type="entry name" value="ANKYRIN REPEAT DOMAIN-CONTAINING PROTEIN 29-LIKE"/>
    <property type="match status" value="1"/>
</dbReference>
<keyword evidence="1" id="KW-0677">Repeat</keyword>
<dbReference type="AlphaFoldDB" id="A0A8K1FE16"/>
<evidence type="ECO:0000256" key="1">
    <source>
        <dbReference type="ARBA" id="ARBA00022737"/>
    </source>
</evidence>
<keyword evidence="2 3" id="KW-0040">ANK repeat</keyword>
<gene>
    <name evidence="4" type="ORF">Poli38472_013314</name>
</gene>
<reference evidence="4" key="1">
    <citation type="submission" date="2019-03" db="EMBL/GenBank/DDBJ databases">
        <title>Long read genome sequence of the mycoparasitic Pythium oligandrum ATCC 38472 isolated from sugarbeet rhizosphere.</title>
        <authorList>
            <person name="Gaulin E."/>
        </authorList>
    </citation>
    <scope>NUCLEOTIDE SEQUENCE</scope>
    <source>
        <strain evidence="4">ATCC 38472_TT</strain>
    </source>
</reference>
<organism evidence="4 5">
    <name type="scientific">Pythium oligandrum</name>
    <name type="common">Mycoparasitic fungus</name>
    <dbReference type="NCBI Taxonomy" id="41045"/>
    <lineage>
        <taxon>Eukaryota</taxon>
        <taxon>Sar</taxon>
        <taxon>Stramenopiles</taxon>
        <taxon>Oomycota</taxon>
        <taxon>Peronosporomycetes</taxon>
        <taxon>Pythiales</taxon>
        <taxon>Pythiaceae</taxon>
        <taxon>Pythium</taxon>
    </lineage>
</organism>
<evidence type="ECO:0000313" key="4">
    <source>
        <dbReference type="EMBL" id="TMW55423.1"/>
    </source>
</evidence>
<evidence type="ECO:0000256" key="2">
    <source>
        <dbReference type="ARBA" id="ARBA00023043"/>
    </source>
</evidence>
<accession>A0A8K1FE16</accession>